<evidence type="ECO:0000313" key="7">
    <source>
        <dbReference type="EMBL" id="PPT86767.1"/>
    </source>
</evidence>
<dbReference type="Gene3D" id="1.20.1540.10">
    <property type="entry name" value="Rhomboid-like"/>
    <property type="match status" value="1"/>
</dbReference>
<protein>
    <recommendedName>
        <fullName evidence="6">Peptidase S54 rhomboid domain-containing protein</fullName>
    </recommendedName>
</protein>
<dbReference type="GO" id="GO:0016020">
    <property type="term" value="C:membrane"/>
    <property type="evidence" value="ECO:0007669"/>
    <property type="project" value="UniProtKB-SubCell"/>
</dbReference>
<dbReference type="InterPro" id="IPR035952">
    <property type="entry name" value="Rhomboid-like_sf"/>
</dbReference>
<comment type="subcellular location">
    <subcellularLocation>
        <location evidence="1">Membrane</location>
        <topology evidence="1">Multi-pass membrane protein</topology>
    </subcellularLocation>
</comment>
<dbReference type="EMBL" id="MIGX01000100">
    <property type="protein sequence ID" value="PPT86767.1"/>
    <property type="molecule type" value="Genomic_DNA"/>
</dbReference>
<feature type="non-terminal residue" evidence="7">
    <location>
        <position position="197"/>
    </location>
</feature>
<feature type="transmembrane region" description="Helical" evidence="5">
    <location>
        <begin position="27"/>
        <end position="46"/>
    </location>
</feature>
<evidence type="ECO:0000256" key="5">
    <source>
        <dbReference type="SAM" id="Phobius"/>
    </source>
</evidence>
<keyword evidence="4 5" id="KW-0472">Membrane</keyword>
<evidence type="ECO:0000313" key="8">
    <source>
        <dbReference type="Proteomes" id="UP000239898"/>
    </source>
</evidence>
<gene>
    <name evidence="7" type="ORF">XthCFBP4691_15955</name>
</gene>
<sequence length="197" mass="21392">MIIALAACGVVLLCTSAADPTSSVFLIGLMAIALGATIALDYYLGLRNRERLTERALFFRWLKVDSSARLGFLVWLVIALGMGVLQWLLLQHLGSMDSLFHNFGFMYADVSAGQYWRIITGPYLHYSMFHYLNNVMLLLFAGTLAFALFGRSVFLVFIIGNACAALAQMKFGGGDFDNYGGVSGGVYALFGALISAG</sequence>
<evidence type="ECO:0000256" key="3">
    <source>
        <dbReference type="ARBA" id="ARBA00022989"/>
    </source>
</evidence>
<dbReference type="AlphaFoldDB" id="A0A2S6ZBY4"/>
<dbReference type="Proteomes" id="UP000239898">
    <property type="component" value="Unassembled WGS sequence"/>
</dbReference>
<keyword evidence="3 5" id="KW-1133">Transmembrane helix</keyword>
<evidence type="ECO:0000256" key="4">
    <source>
        <dbReference type="ARBA" id="ARBA00023136"/>
    </source>
</evidence>
<feature type="transmembrane region" description="Helical" evidence="5">
    <location>
        <begin position="67"/>
        <end position="89"/>
    </location>
</feature>
<comment type="caution">
    <text evidence="7">The sequence shown here is derived from an EMBL/GenBank/DDBJ whole genome shotgun (WGS) entry which is preliminary data.</text>
</comment>
<evidence type="ECO:0000256" key="2">
    <source>
        <dbReference type="ARBA" id="ARBA00022692"/>
    </source>
</evidence>
<organism evidence="7 8">
    <name type="scientific">Xanthomonas theicola</name>
    <dbReference type="NCBI Taxonomy" id="56464"/>
    <lineage>
        <taxon>Bacteria</taxon>
        <taxon>Pseudomonadati</taxon>
        <taxon>Pseudomonadota</taxon>
        <taxon>Gammaproteobacteria</taxon>
        <taxon>Lysobacterales</taxon>
        <taxon>Lysobacteraceae</taxon>
        <taxon>Xanthomonas</taxon>
    </lineage>
</organism>
<keyword evidence="2 5" id="KW-0812">Transmembrane</keyword>
<feature type="domain" description="Peptidase S54 rhomboid" evidence="6">
    <location>
        <begin position="113"/>
        <end position="195"/>
    </location>
</feature>
<keyword evidence="8" id="KW-1185">Reference proteome</keyword>
<evidence type="ECO:0000259" key="6">
    <source>
        <dbReference type="Pfam" id="PF01694"/>
    </source>
</evidence>
<dbReference type="SUPFAM" id="SSF144091">
    <property type="entry name" value="Rhomboid-like"/>
    <property type="match status" value="1"/>
</dbReference>
<reference evidence="7 8" key="1">
    <citation type="submission" date="2016-08" db="EMBL/GenBank/DDBJ databases">
        <title>Evolution of the type three secretion system and type three effector repertoires in Xanthomonas.</title>
        <authorList>
            <person name="Merda D."/>
            <person name="Briand M."/>
            <person name="Bosis E."/>
            <person name="Rousseau C."/>
            <person name="Portier P."/>
            <person name="Jacques M.-A."/>
            <person name="Fischer-Le Saux M."/>
        </authorList>
    </citation>
    <scope>NUCLEOTIDE SEQUENCE [LARGE SCALE GENOMIC DNA]</scope>
    <source>
        <strain evidence="7 8">CFBP 4691</strain>
    </source>
</reference>
<dbReference type="GO" id="GO:0004252">
    <property type="term" value="F:serine-type endopeptidase activity"/>
    <property type="evidence" value="ECO:0007669"/>
    <property type="project" value="InterPro"/>
</dbReference>
<evidence type="ECO:0000256" key="1">
    <source>
        <dbReference type="ARBA" id="ARBA00004141"/>
    </source>
</evidence>
<dbReference type="InterPro" id="IPR022764">
    <property type="entry name" value="Peptidase_S54_rhomboid_dom"/>
</dbReference>
<dbReference type="Pfam" id="PF01694">
    <property type="entry name" value="Rhomboid"/>
    <property type="match status" value="1"/>
</dbReference>
<name>A0A2S6ZBY4_9XANT</name>
<proteinExistence type="predicted"/>
<feature type="transmembrane region" description="Helical" evidence="5">
    <location>
        <begin position="135"/>
        <end position="160"/>
    </location>
</feature>
<accession>A0A2S6ZBY4</accession>